<keyword evidence="3" id="KW-1003">Cell membrane</keyword>
<keyword evidence="2 8" id="KW-0813">Transport</keyword>
<dbReference type="CDD" id="cd06261">
    <property type="entry name" value="TM_PBP2"/>
    <property type="match status" value="1"/>
</dbReference>
<dbReference type="InterPro" id="IPR043429">
    <property type="entry name" value="ArtM/GltK/GlnP/TcyL/YhdX-like"/>
</dbReference>
<feature type="domain" description="ABC transmembrane type-1" evidence="9">
    <location>
        <begin position="21"/>
        <end position="216"/>
    </location>
</feature>
<evidence type="ECO:0000256" key="1">
    <source>
        <dbReference type="ARBA" id="ARBA00004651"/>
    </source>
</evidence>
<dbReference type="Pfam" id="PF00528">
    <property type="entry name" value="BPD_transp_1"/>
    <property type="match status" value="1"/>
</dbReference>
<dbReference type="InterPro" id="IPR010065">
    <property type="entry name" value="AA_ABC_transptr_permease_3TM"/>
</dbReference>
<feature type="transmembrane region" description="Helical" evidence="8">
    <location>
        <begin position="57"/>
        <end position="80"/>
    </location>
</feature>
<evidence type="ECO:0000256" key="3">
    <source>
        <dbReference type="ARBA" id="ARBA00022475"/>
    </source>
</evidence>
<feature type="transmembrane region" description="Helical" evidence="8">
    <location>
        <begin position="23"/>
        <end position="45"/>
    </location>
</feature>
<dbReference type="Gene3D" id="1.10.3720.10">
    <property type="entry name" value="MetI-like"/>
    <property type="match status" value="1"/>
</dbReference>
<accession>A0A516NWF6</accession>
<dbReference type="Proteomes" id="UP000317039">
    <property type="component" value="Chromosome"/>
</dbReference>
<dbReference type="PANTHER" id="PTHR30614:SF0">
    <property type="entry name" value="L-CYSTINE TRANSPORT SYSTEM PERMEASE PROTEIN TCYL"/>
    <property type="match status" value="1"/>
</dbReference>
<comment type="subcellular location">
    <subcellularLocation>
        <location evidence="1 8">Cell membrane</location>
        <topology evidence="1 8">Multi-pass membrane protein</topology>
    </subcellularLocation>
</comment>
<evidence type="ECO:0000256" key="4">
    <source>
        <dbReference type="ARBA" id="ARBA00022692"/>
    </source>
</evidence>
<evidence type="ECO:0000256" key="7">
    <source>
        <dbReference type="ARBA" id="ARBA00023136"/>
    </source>
</evidence>
<organism evidence="10 11">
    <name type="scientific">Nocardia otitidiscaviarum</name>
    <dbReference type="NCBI Taxonomy" id="1823"/>
    <lineage>
        <taxon>Bacteria</taxon>
        <taxon>Bacillati</taxon>
        <taxon>Actinomycetota</taxon>
        <taxon>Actinomycetes</taxon>
        <taxon>Mycobacteriales</taxon>
        <taxon>Nocardiaceae</taxon>
        <taxon>Nocardia</taxon>
    </lineage>
</organism>
<gene>
    <name evidence="10" type="primary">ehuD</name>
    <name evidence="10" type="ORF">FOH10_06480</name>
</gene>
<feature type="transmembrane region" description="Helical" evidence="8">
    <location>
        <begin position="197"/>
        <end position="216"/>
    </location>
</feature>
<dbReference type="InterPro" id="IPR014341">
    <property type="entry name" value="Ectoine_EhuD"/>
</dbReference>
<dbReference type="EMBL" id="CP041695">
    <property type="protein sequence ID" value="QDP83246.1"/>
    <property type="molecule type" value="Genomic_DNA"/>
</dbReference>
<dbReference type="PROSITE" id="PS50928">
    <property type="entry name" value="ABC_TM1"/>
    <property type="match status" value="1"/>
</dbReference>
<dbReference type="InterPro" id="IPR000515">
    <property type="entry name" value="MetI-like"/>
</dbReference>
<dbReference type="SUPFAM" id="SSF161098">
    <property type="entry name" value="MetI-like"/>
    <property type="match status" value="1"/>
</dbReference>
<keyword evidence="6 8" id="KW-1133">Transmembrane helix</keyword>
<evidence type="ECO:0000313" key="11">
    <source>
        <dbReference type="Proteomes" id="UP000317039"/>
    </source>
</evidence>
<sequence length="226" mass="25294">MMEKWQWDRFFDAFPYILDGLKVTIQFTLLGSLVAYALGLLFAVIGRLSIPVISQALWLFIEFVRSTPLLVQIFVLYWVVRPPLLGELPIETQRLLVGVVALGVHYACYTSEVYRAGIDAVPRAQWEAATALNLPRTRTWTDVVLPQAIPRVLPALGNYTIAMFKEVPLLSSIVVLDMVYQVKTVYAANTGGAGPEAWFAVGLTFLMLSYPCSLLVRKLERRVGSI</sequence>
<dbReference type="KEGG" id="nod:FOH10_06480"/>
<dbReference type="GO" id="GO:0022857">
    <property type="term" value="F:transmembrane transporter activity"/>
    <property type="evidence" value="ECO:0007669"/>
    <property type="project" value="InterPro"/>
</dbReference>
<dbReference type="PANTHER" id="PTHR30614">
    <property type="entry name" value="MEMBRANE COMPONENT OF AMINO ACID ABC TRANSPORTER"/>
    <property type="match status" value="1"/>
</dbReference>
<dbReference type="NCBIfam" id="TIGR03003">
    <property type="entry name" value="ectoine_ehuD"/>
    <property type="match status" value="1"/>
</dbReference>
<evidence type="ECO:0000259" key="9">
    <source>
        <dbReference type="PROSITE" id="PS50928"/>
    </source>
</evidence>
<evidence type="ECO:0000256" key="5">
    <source>
        <dbReference type="ARBA" id="ARBA00022970"/>
    </source>
</evidence>
<reference evidence="10 11" key="1">
    <citation type="submission" date="2019-07" db="EMBL/GenBank/DDBJ databases">
        <title>Complete Genome Sequence and Methylome Analysis of Nocardia otitidis-caviarum NEB252.</title>
        <authorList>
            <person name="Fomenkov A."/>
            <person name="Anton B.P."/>
            <person name="Vincze T."/>
            <person name="Roberts R.J."/>
        </authorList>
    </citation>
    <scope>NUCLEOTIDE SEQUENCE [LARGE SCALE GENOMIC DNA]</scope>
    <source>
        <strain evidence="10 11">NEB252</strain>
    </source>
</reference>
<evidence type="ECO:0000256" key="6">
    <source>
        <dbReference type="ARBA" id="ARBA00022989"/>
    </source>
</evidence>
<dbReference type="GO" id="GO:0043190">
    <property type="term" value="C:ATP-binding cassette (ABC) transporter complex"/>
    <property type="evidence" value="ECO:0007669"/>
    <property type="project" value="InterPro"/>
</dbReference>
<dbReference type="AlphaFoldDB" id="A0A516NWF6"/>
<keyword evidence="7 8" id="KW-0472">Membrane</keyword>
<evidence type="ECO:0000256" key="2">
    <source>
        <dbReference type="ARBA" id="ARBA00022448"/>
    </source>
</evidence>
<dbReference type="GO" id="GO:0006865">
    <property type="term" value="P:amino acid transport"/>
    <property type="evidence" value="ECO:0007669"/>
    <property type="project" value="UniProtKB-KW"/>
</dbReference>
<protein>
    <submittedName>
        <fullName evidence="10">Ectoine/hydroxyectoine ABC transporter permease subunit EhuD</fullName>
    </submittedName>
</protein>
<keyword evidence="4 8" id="KW-0812">Transmembrane</keyword>
<dbReference type="InterPro" id="IPR035906">
    <property type="entry name" value="MetI-like_sf"/>
</dbReference>
<name>A0A516NWF6_9NOCA</name>
<comment type="similarity">
    <text evidence="8">Belongs to the binding-protein-dependent transport system permease family.</text>
</comment>
<evidence type="ECO:0000256" key="8">
    <source>
        <dbReference type="RuleBase" id="RU363032"/>
    </source>
</evidence>
<keyword evidence="5" id="KW-0029">Amino-acid transport</keyword>
<proteinExistence type="inferred from homology"/>
<evidence type="ECO:0000313" key="10">
    <source>
        <dbReference type="EMBL" id="QDP83246.1"/>
    </source>
</evidence>
<dbReference type="NCBIfam" id="TIGR01726">
    <property type="entry name" value="HEQRo_perm_3TM"/>
    <property type="match status" value="1"/>
</dbReference>